<evidence type="ECO:0000313" key="2">
    <source>
        <dbReference type="EMBL" id="KAJ7016193.1"/>
    </source>
</evidence>
<reference evidence="2" key="1">
    <citation type="submission" date="2023-03" db="EMBL/GenBank/DDBJ databases">
        <title>Massive genome expansion in bonnet fungi (Mycena s.s.) driven by repeated elements and novel gene families across ecological guilds.</title>
        <authorList>
            <consortium name="Lawrence Berkeley National Laboratory"/>
            <person name="Harder C.B."/>
            <person name="Miyauchi S."/>
            <person name="Viragh M."/>
            <person name="Kuo A."/>
            <person name="Thoen E."/>
            <person name="Andreopoulos B."/>
            <person name="Lu D."/>
            <person name="Skrede I."/>
            <person name="Drula E."/>
            <person name="Henrissat B."/>
            <person name="Morin E."/>
            <person name="Kohler A."/>
            <person name="Barry K."/>
            <person name="LaButti K."/>
            <person name="Morin E."/>
            <person name="Salamov A."/>
            <person name="Lipzen A."/>
            <person name="Mereny Z."/>
            <person name="Hegedus B."/>
            <person name="Baldrian P."/>
            <person name="Stursova M."/>
            <person name="Weitz H."/>
            <person name="Taylor A."/>
            <person name="Grigoriev I.V."/>
            <person name="Nagy L.G."/>
            <person name="Martin F."/>
            <person name="Kauserud H."/>
        </authorList>
    </citation>
    <scope>NUCLEOTIDE SEQUENCE</scope>
    <source>
        <strain evidence="2">CBHHK200</strain>
    </source>
</reference>
<proteinExistence type="predicted"/>
<dbReference type="AlphaFoldDB" id="A0AAD6WK26"/>
<keyword evidence="3" id="KW-1185">Reference proteome</keyword>
<sequence length="969" mass="105929">MCWNGDAKGLAKLQCGGNKVTVFVPLEPSLDQRQAGHNQSLERVTPPFSTRSLQPSSNICYTIHRQEKLAKIALLASVLRWGALQGMSRKVCVYSAVPTTRVTSANDAGLVYNTVNAKGGGVRDRCSKCGTNDWSWRRRNKIDGDWEIAESREAAARDPSLAIGVVLNDERRLLRRWLRLLRVLLLRKLLLREFNSRMNCGGGYCTIIGGGVRERKPLLLLPLLSLPELLSACAWAPLAWPAARLLGAVTGVTGGKTGAYSGAGAGAGAPGANLSTLLLMSSKQWKVGVLGSPSKVRKVRTREVETGKDDQWIRSSRLSDSQTTANNPAMIRAHRTRRAAPQDTENPGKATTNHCLNDATKSAATGDGVRSTGGGAWGIGVGDGTWTGDVGHTGGRLGRGELGECVEGDSGSGGGDGEGEGAVESDKNDDCVNTDNVRPSDDDSLQNPKPARIGTSERLEDDGARSDGAIIDATERGMVLMRTYEENNSVGARTMFRPTYPPRHAARYSRRTATVRERTSPRKAARTSSTAPHATRWAKAQTRRRRDVRRFICTRNGRGRLEELLRVDNDSEETVEADEERVNADTVAARAAGTVPKTLSKAGAVGGYCSADLDDTLNSGGGGYLRKLEISSKYRLNYVYERDSLLVQNRRRRQRKVPVIARFRADGRHERRHAHQAALVVLGRQHKKRSRFGLYDVVDARSSAYHDYVGSKIALLVFVLCWGTMRGRLEIKCVSGVGSAVESDAGTGDEERLAYKSLSRPFHDKGRTLLHASVFTNHNPPLPSLRLHCASSVILGNLNRTTNAVDCQCYRTAGVFETSTCIAGSPNWVVEDVVRCSSGNGIHESPAVVAFRGWDHPRGARDGSAILRVATCARKCRKTVAIVTDASLHALTTLRLAEKQATYIYHPREMPGRHPSGETQVRTDYVTRFPLVHPPYSENIRHEEKFDVRWATSCAPQHIDRLSESYSIC</sequence>
<protein>
    <submittedName>
        <fullName evidence="2">Uncharacterized protein</fullName>
    </submittedName>
</protein>
<feature type="compositionally biased region" description="Polar residues" evidence="1">
    <location>
        <begin position="317"/>
        <end position="327"/>
    </location>
</feature>
<feature type="compositionally biased region" description="Gly residues" evidence="1">
    <location>
        <begin position="371"/>
        <end position="397"/>
    </location>
</feature>
<gene>
    <name evidence="2" type="ORF">C8F04DRAFT_1203023</name>
</gene>
<feature type="compositionally biased region" description="Polar residues" evidence="1">
    <location>
        <begin position="343"/>
        <end position="363"/>
    </location>
</feature>
<organism evidence="2 3">
    <name type="scientific">Mycena alexandri</name>
    <dbReference type="NCBI Taxonomy" id="1745969"/>
    <lineage>
        <taxon>Eukaryota</taxon>
        <taxon>Fungi</taxon>
        <taxon>Dikarya</taxon>
        <taxon>Basidiomycota</taxon>
        <taxon>Agaricomycotina</taxon>
        <taxon>Agaricomycetes</taxon>
        <taxon>Agaricomycetidae</taxon>
        <taxon>Agaricales</taxon>
        <taxon>Marasmiineae</taxon>
        <taxon>Mycenaceae</taxon>
        <taxon>Mycena</taxon>
    </lineage>
</organism>
<feature type="compositionally biased region" description="Basic and acidic residues" evidence="1">
    <location>
        <begin position="455"/>
        <end position="465"/>
    </location>
</feature>
<feature type="region of interest" description="Disordered" evidence="1">
    <location>
        <begin position="505"/>
        <end position="541"/>
    </location>
</feature>
<dbReference type="Proteomes" id="UP001218188">
    <property type="component" value="Unassembled WGS sequence"/>
</dbReference>
<evidence type="ECO:0000313" key="3">
    <source>
        <dbReference type="Proteomes" id="UP001218188"/>
    </source>
</evidence>
<accession>A0AAD6WK26</accession>
<comment type="caution">
    <text evidence="2">The sequence shown here is derived from an EMBL/GenBank/DDBJ whole genome shotgun (WGS) entry which is preliminary data.</text>
</comment>
<name>A0AAD6WK26_9AGAR</name>
<evidence type="ECO:0000256" key="1">
    <source>
        <dbReference type="SAM" id="MobiDB-lite"/>
    </source>
</evidence>
<feature type="region of interest" description="Disordered" evidence="1">
    <location>
        <begin position="317"/>
        <end position="470"/>
    </location>
</feature>
<dbReference type="EMBL" id="JARJCM010000567">
    <property type="protein sequence ID" value="KAJ7016193.1"/>
    <property type="molecule type" value="Genomic_DNA"/>
</dbReference>